<organism evidence="2">
    <name type="scientific">Noccaea caerulescens</name>
    <name type="common">Alpine penny-cress</name>
    <name type="synonym">Thlaspi caerulescens</name>
    <dbReference type="NCBI Taxonomy" id="107243"/>
    <lineage>
        <taxon>Eukaryota</taxon>
        <taxon>Viridiplantae</taxon>
        <taxon>Streptophyta</taxon>
        <taxon>Embryophyta</taxon>
        <taxon>Tracheophyta</taxon>
        <taxon>Spermatophyta</taxon>
        <taxon>Magnoliopsida</taxon>
        <taxon>eudicotyledons</taxon>
        <taxon>Gunneridae</taxon>
        <taxon>Pentapetalae</taxon>
        <taxon>rosids</taxon>
        <taxon>malvids</taxon>
        <taxon>Brassicales</taxon>
        <taxon>Brassicaceae</taxon>
        <taxon>Coluteocarpeae</taxon>
        <taxon>Noccaea</taxon>
    </lineage>
</organism>
<proteinExistence type="predicted"/>
<dbReference type="InterPro" id="IPR045197">
    <property type="entry name" value="NUP210-like"/>
</dbReference>
<dbReference type="AlphaFoldDB" id="A0A1J3FYN3"/>
<evidence type="ECO:0008006" key="4">
    <source>
        <dbReference type="Google" id="ProtNLM"/>
    </source>
</evidence>
<name>A0A1J3FYN3_NOCCA</name>
<gene>
    <name evidence="2" type="ORF">LC_TR2654_c0_g1_i1_g.9558</name>
    <name evidence="3" type="ORF">LE_TR15460_c10_g1_i1_g.49090</name>
</gene>
<dbReference type="PANTHER" id="PTHR23019:SF0">
    <property type="entry name" value="NUCLEAR PORE MEMBRANE GLYCOPROTEIN 210"/>
    <property type="match status" value="1"/>
</dbReference>
<keyword evidence="1" id="KW-0732">Signal</keyword>
<dbReference type="Pfam" id="PF26182">
    <property type="entry name" value="Ig_NUP210_5th"/>
    <property type="match status" value="1"/>
</dbReference>
<accession>A0A1J3FYN3</accession>
<evidence type="ECO:0000313" key="3">
    <source>
        <dbReference type="EMBL" id="JAU72472.1"/>
    </source>
</evidence>
<dbReference type="SUPFAM" id="SSF49373">
    <property type="entry name" value="Invasin/intimin cell-adhesion fragments"/>
    <property type="match status" value="1"/>
</dbReference>
<dbReference type="EMBL" id="GEVK01005152">
    <property type="protein sequence ID" value="JAU47680.1"/>
    <property type="molecule type" value="Transcribed_RNA"/>
</dbReference>
<dbReference type="InterPro" id="IPR008964">
    <property type="entry name" value="Invasin/intimin_cell_adhesion"/>
</dbReference>
<dbReference type="PANTHER" id="PTHR23019">
    <property type="entry name" value="NUCLEAR PORE MEMBRANE GLYCOPROTEIN GP210-RELATED"/>
    <property type="match status" value="1"/>
</dbReference>
<sequence>MRRLICGRLAVCILVMAMLYVGGPSASNEDNKNPSDIVRITLNRKPMIFLQWTPHVSQEIKLNVRGGGGGCGNVTKWGSSNRRIVDVSSYGVIQGKSPGIATVRAVSTCDPQSFDEIVVKVFASDEEDVCYDMDDMEPPIYESLECLTRAMIYCALFCQIINTAVQCFAIRLGYIKRNTQSSKRHRSRSMRPFIINVEALDRDRLLVQRC</sequence>
<dbReference type="Gene3D" id="2.60.40.1080">
    <property type="match status" value="1"/>
</dbReference>
<feature type="signal peptide" evidence="1">
    <location>
        <begin position="1"/>
        <end position="26"/>
    </location>
</feature>
<reference evidence="2" key="1">
    <citation type="submission" date="2016-07" db="EMBL/GenBank/DDBJ databases">
        <title>De novo transcriptome assembly of four accessions of the metal hyperaccumulator plant Noccaea caerulescens.</title>
        <authorList>
            <person name="Blande D."/>
            <person name="Halimaa P."/>
            <person name="Tervahauta A.I."/>
            <person name="Aarts M.G."/>
            <person name="Karenlampi S.O."/>
        </authorList>
    </citation>
    <scope>NUCLEOTIDE SEQUENCE</scope>
</reference>
<feature type="chain" id="PRO_5009621968" description="BIG2 domain-containing protein" evidence="1">
    <location>
        <begin position="27"/>
        <end position="210"/>
    </location>
</feature>
<evidence type="ECO:0000313" key="2">
    <source>
        <dbReference type="EMBL" id="JAU47680.1"/>
    </source>
</evidence>
<dbReference type="EMBL" id="GEVL01004869">
    <property type="protein sequence ID" value="JAU72472.1"/>
    <property type="molecule type" value="Transcribed_RNA"/>
</dbReference>
<protein>
    <recommendedName>
        <fullName evidence="4">BIG2 domain-containing protein</fullName>
    </recommendedName>
</protein>
<evidence type="ECO:0000256" key="1">
    <source>
        <dbReference type="SAM" id="SignalP"/>
    </source>
</evidence>